<feature type="compositionally biased region" description="Low complexity" evidence="1">
    <location>
        <begin position="46"/>
        <end position="66"/>
    </location>
</feature>
<evidence type="ECO:0000313" key="2">
    <source>
        <dbReference type="EMBL" id="KAG8090643.1"/>
    </source>
</evidence>
<reference evidence="2" key="1">
    <citation type="journal article" date="2021" name="bioRxiv">
        <title>Whole Genome Assembly and Annotation of Northern Wild Rice, Zizania palustris L., Supports a Whole Genome Duplication in the Zizania Genus.</title>
        <authorList>
            <person name="Haas M."/>
            <person name="Kono T."/>
            <person name="Macchietto M."/>
            <person name="Millas R."/>
            <person name="McGilp L."/>
            <person name="Shao M."/>
            <person name="Duquette J."/>
            <person name="Hirsch C.N."/>
            <person name="Kimball J."/>
        </authorList>
    </citation>
    <scope>NUCLEOTIDE SEQUENCE</scope>
    <source>
        <tissue evidence="2">Fresh leaf tissue</tissue>
    </source>
</reference>
<feature type="region of interest" description="Disordered" evidence="1">
    <location>
        <begin position="46"/>
        <end position="68"/>
    </location>
</feature>
<reference evidence="2" key="2">
    <citation type="submission" date="2021-02" db="EMBL/GenBank/DDBJ databases">
        <authorList>
            <person name="Kimball J.A."/>
            <person name="Haas M.W."/>
            <person name="Macchietto M."/>
            <person name="Kono T."/>
            <person name="Duquette J."/>
            <person name="Shao M."/>
        </authorList>
    </citation>
    <scope>NUCLEOTIDE SEQUENCE</scope>
    <source>
        <tissue evidence="2">Fresh leaf tissue</tissue>
    </source>
</reference>
<accession>A0A8J6BTW9</accession>
<evidence type="ECO:0000313" key="3">
    <source>
        <dbReference type="Proteomes" id="UP000729402"/>
    </source>
</evidence>
<dbReference type="EMBL" id="JAAALK010000081">
    <property type="protein sequence ID" value="KAG8090643.1"/>
    <property type="molecule type" value="Genomic_DNA"/>
</dbReference>
<dbReference type="Proteomes" id="UP000729402">
    <property type="component" value="Unassembled WGS sequence"/>
</dbReference>
<keyword evidence="3" id="KW-1185">Reference proteome</keyword>
<comment type="caution">
    <text evidence="2">The sequence shown here is derived from an EMBL/GenBank/DDBJ whole genome shotgun (WGS) entry which is preliminary data.</text>
</comment>
<protein>
    <submittedName>
        <fullName evidence="2">Uncharacterized protein</fullName>
    </submittedName>
</protein>
<name>A0A8J6BTW9_ZIZPA</name>
<gene>
    <name evidence="2" type="ORF">GUJ93_ZPchr0011g27236</name>
</gene>
<dbReference type="AlphaFoldDB" id="A0A8J6BTW9"/>
<proteinExistence type="predicted"/>
<evidence type="ECO:0000256" key="1">
    <source>
        <dbReference type="SAM" id="MobiDB-lite"/>
    </source>
</evidence>
<organism evidence="2 3">
    <name type="scientific">Zizania palustris</name>
    <name type="common">Northern wild rice</name>
    <dbReference type="NCBI Taxonomy" id="103762"/>
    <lineage>
        <taxon>Eukaryota</taxon>
        <taxon>Viridiplantae</taxon>
        <taxon>Streptophyta</taxon>
        <taxon>Embryophyta</taxon>
        <taxon>Tracheophyta</taxon>
        <taxon>Spermatophyta</taxon>
        <taxon>Magnoliopsida</taxon>
        <taxon>Liliopsida</taxon>
        <taxon>Poales</taxon>
        <taxon>Poaceae</taxon>
        <taxon>BOP clade</taxon>
        <taxon>Oryzoideae</taxon>
        <taxon>Oryzeae</taxon>
        <taxon>Zizaniinae</taxon>
        <taxon>Zizania</taxon>
    </lineage>
</organism>
<sequence length="171" mass="18495">MLLLFQINSYIPFEPTCRELYFTNTHIIPTMFIFFFVVTQKPKCSSSPPSSSETTTSSTLPSSRSSHVTLRREILDDDTRPLHSLRSTSLVSGTTGSSSLCTMTHMLSMAISPNPSSVSVAVIAWEEDRHLRCGGGGGVGCSLEEGAAMVVAYDLVPPRIVVSYVLAHGGH</sequence>